<protein>
    <recommendedName>
        <fullName evidence="9">tRNA-specific 2-thiouridylase MnmA</fullName>
        <ecNumber evidence="9">2.8.1.13</ecNumber>
    </recommendedName>
</protein>
<feature type="binding site" evidence="9">
    <location>
        <position position="145"/>
    </location>
    <ligand>
        <name>ATP</name>
        <dbReference type="ChEBI" id="CHEBI:30616"/>
    </ligand>
</feature>
<dbReference type="GO" id="GO:0002143">
    <property type="term" value="P:tRNA wobble position uridine thiolation"/>
    <property type="evidence" value="ECO:0007669"/>
    <property type="project" value="TreeGrafter"/>
</dbReference>
<dbReference type="PANTHER" id="PTHR11933">
    <property type="entry name" value="TRNA 5-METHYLAMINOMETHYL-2-THIOURIDYLATE -METHYLTRANSFERASE"/>
    <property type="match status" value="1"/>
</dbReference>
<dbReference type="InterPro" id="IPR046884">
    <property type="entry name" value="MnmA-like_central"/>
</dbReference>
<dbReference type="Proteomes" id="UP000244519">
    <property type="component" value="Chromosome"/>
</dbReference>
<dbReference type="GO" id="GO:0005737">
    <property type="term" value="C:cytoplasm"/>
    <property type="evidence" value="ECO:0007669"/>
    <property type="project" value="UniProtKB-SubCell"/>
</dbReference>
<dbReference type="GO" id="GO:0005524">
    <property type="term" value="F:ATP binding"/>
    <property type="evidence" value="ECO:0007669"/>
    <property type="project" value="UniProtKB-KW"/>
</dbReference>
<comment type="caution">
    <text evidence="9">Lacks conserved residue(s) required for the propagation of feature annotation.</text>
</comment>
<comment type="catalytic activity">
    <reaction evidence="8 9">
        <text>S-sulfanyl-L-cysteinyl-[protein] + uridine(34) in tRNA + AH2 + ATP = 2-thiouridine(34) in tRNA + L-cysteinyl-[protein] + A + AMP + diphosphate + H(+)</text>
        <dbReference type="Rhea" id="RHEA:47032"/>
        <dbReference type="Rhea" id="RHEA-COMP:10131"/>
        <dbReference type="Rhea" id="RHEA-COMP:11726"/>
        <dbReference type="Rhea" id="RHEA-COMP:11727"/>
        <dbReference type="Rhea" id="RHEA-COMP:11728"/>
        <dbReference type="ChEBI" id="CHEBI:13193"/>
        <dbReference type="ChEBI" id="CHEBI:15378"/>
        <dbReference type="ChEBI" id="CHEBI:17499"/>
        <dbReference type="ChEBI" id="CHEBI:29950"/>
        <dbReference type="ChEBI" id="CHEBI:30616"/>
        <dbReference type="ChEBI" id="CHEBI:33019"/>
        <dbReference type="ChEBI" id="CHEBI:61963"/>
        <dbReference type="ChEBI" id="CHEBI:65315"/>
        <dbReference type="ChEBI" id="CHEBI:87170"/>
        <dbReference type="ChEBI" id="CHEBI:456215"/>
        <dbReference type="EC" id="2.8.1.13"/>
    </reaction>
</comment>
<evidence type="ECO:0000256" key="3">
    <source>
        <dbReference type="ARBA" id="ARBA00022694"/>
    </source>
</evidence>
<evidence type="ECO:0000256" key="2">
    <source>
        <dbReference type="ARBA" id="ARBA00022679"/>
    </source>
</evidence>
<evidence type="ECO:0000256" key="1">
    <source>
        <dbReference type="ARBA" id="ARBA00022555"/>
    </source>
</evidence>
<proteinExistence type="inferred from homology"/>
<dbReference type="HAMAP" id="MF_00144">
    <property type="entry name" value="tRNA_thiouridyl_MnmA"/>
    <property type="match status" value="1"/>
</dbReference>
<evidence type="ECO:0000313" key="13">
    <source>
        <dbReference type="Proteomes" id="UP000244519"/>
    </source>
</evidence>
<dbReference type="Gene3D" id="2.40.30.10">
    <property type="entry name" value="Translation factors"/>
    <property type="match status" value="1"/>
</dbReference>
<evidence type="ECO:0000256" key="4">
    <source>
        <dbReference type="ARBA" id="ARBA00022741"/>
    </source>
</evidence>
<keyword evidence="9" id="KW-0963">Cytoplasm</keyword>
<name>A0A2U8BSL5_9RICK</name>
<dbReference type="InterPro" id="IPR046885">
    <property type="entry name" value="MnmA-like_C"/>
</dbReference>
<feature type="region of interest" description="Interaction with tRNA" evidence="9">
    <location>
        <begin position="167"/>
        <end position="169"/>
    </location>
</feature>
<organism evidence="12 13">
    <name type="scientific">Candidatus Fokinia solitaria</name>
    <dbReference type="NCBI Taxonomy" id="1802984"/>
    <lineage>
        <taxon>Bacteria</taxon>
        <taxon>Pseudomonadati</taxon>
        <taxon>Pseudomonadota</taxon>
        <taxon>Alphaproteobacteria</taxon>
        <taxon>Rickettsiales</taxon>
        <taxon>Candidatus Midichloriaceae</taxon>
        <taxon>Candidatus Fokinia</taxon>
    </lineage>
</organism>
<keyword evidence="13" id="KW-1185">Reference proteome</keyword>
<dbReference type="InterPro" id="IPR014729">
    <property type="entry name" value="Rossmann-like_a/b/a_fold"/>
</dbReference>
<dbReference type="Gene3D" id="2.30.30.280">
    <property type="entry name" value="Adenine nucleotide alpha hydrolases-like domains"/>
    <property type="match status" value="1"/>
</dbReference>
<keyword evidence="7" id="KW-1015">Disulfide bond</keyword>
<dbReference type="InterPro" id="IPR004506">
    <property type="entry name" value="MnmA-like"/>
</dbReference>
<keyword evidence="4 9" id="KW-0547">Nucleotide-binding</keyword>
<sequence length="384" mass="42795">MNNVKEILSKIEKNLDNLSLGSRVVVAMSGGVDSSVAAAVLKHMGYDVIGVTLQLYDSDSLENRKGACCAGIDIYDAQMVAQKIGIKHYVFNYKDNFFNSVVSKFIDSYENGETPIPCILCNQTVKFEDLLKAATLLDASCMVTGHYVRKISKNNACHLLKGISNLKDQSYFLFSVTKEQLSFLRFPLGNLEKTETRMLAEYFKLDVAKKRDSQDICFVPNGNYRDVIRKYRSDLKKGSIVHVSSGAILGEHAGIVNYTIGQRRGIGIQSKEPLYVVKLEAATNTVFVGERCYLSTKIVHVRDINWLAEDLYNIDSSFHTIDCTVKLRSAHKGTEASIRFNEKDYSTGIVTLFSSYDGVTPGQACVMYDGDRMLGGGWIVKIKE</sequence>
<dbReference type="NCBIfam" id="TIGR00420">
    <property type="entry name" value="trmU"/>
    <property type="match status" value="1"/>
</dbReference>
<evidence type="ECO:0000259" key="10">
    <source>
        <dbReference type="Pfam" id="PF20258"/>
    </source>
</evidence>
<dbReference type="KEGG" id="fso:Fsol_00535"/>
<dbReference type="Pfam" id="PF20258">
    <property type="entry name" value="tRNA_Me_trans_C"/>
    <property type="match status" value="1"/>
</dbReference>
<dbReference type="GO" id="GO:0000049">
    <property type="term" value="F:tRNA binding"/>
    <property type="evidence" value="ECO:0007669"/>
    <property type="project" value="UniProtKB-KW"/>
</dbReference>
<comment type="subcellular location">
    <subcellularLocation>
        <location evidence="9">Cytoplasm</location>
    </subcellularLocation>
</comment>
<dbReference type="CDD" id="cd01998">
    <property type="entry name" value="MnmA_TRMU-like"/>
    <property type="match status" value="1"/>
</dbReference>
<feature type="domain" description="tRNA-specific 2-thiouridylase MnmA-like central" evidence="11">
    <location>
        <begin position="226"/>
        <end position="290"/>
    </location>
</feature>
<evidence type="ECO:0000256" key="8">
    <source>
        <dbReference type="ARBA" id="ARBA00051542"/>
    </source>
</evidence>
<keyword evidence="5 9" id="KW-0067">ATP-binding</keyword>
<feature type="binding site" evidence="9">
    <location>
        <begin position="27"/>
        <end position="34"/>
    </location>
    <ligand>
        <name>ATP</name>
        <dbReference type="ChEBI" id="CHEBI:30616"/>
    </ligand>
</feature>
<feature type="active site" description="Cysteine persulfide intermediate" evidence="9">
    <location>
        <position position="217"/>
    </location>
</feature>
<dbReference type="EC" id="2.8.1.13" evidence="9"/>
<feature type="domain" description="tRNA-specific 2-thiouridylase MnmA-like C-terminal" evidence="10">
    <location>
        <begin position="299"/>
        <end position="379"/>
    </location>
</feature>
<feature type="site" description="Interaction with tRNA" evidence="9">
    <location>
        <position position="363"/>
    </location>
</feature>
<dbReference type="GO" id="GO:0103016">
    <property type="term" value="F:tRNA-uridine 2-sulfurtransferase activity"/>
    <property type="evidence" value="ECO:0007669"/>
    <property type="project" value="UniProtKB-EC"/>
</dbReference>
<gene>
    <name evidence="9" type="primary">mnmA</name>
    <name evidence="12" type="ORF">Fsol_00535</name>
</gene>
<evidence type="ECO:0000256" key="5">
    <source>
        <dbReference type="ARBA" id="ARBA00022840"/>
    </source>
</evidence>
<feature type="binding site" evidence="9">
    <location>
        <position position="53"/>
    </location>
    <ligand>
        <name>ATP</name>
        <dbReference type="ChEBI" id="CHEBI:30616"/>
    </ligand>
</feature>
<feature type="active site" description="Nucleophile" evidence="9">
    <location>
        <position position="121"/>
    </location>
</feature>
<comment type="function">
    <text evidence="9">Catalyzes the 2-thiolation of uridine at the wobble position (U34) of tRNA, leading to the formation of s(2)U34.</text>
</comment>
<keyword evidence="2 9" id="KW-0808">Transferase</keyword>
<keyword evidence="6 9" id="KW-0694">RNA-binding</keyword>
<dbReference type="PANTHER" id="PTHR11933:SF5">
    <property type="entry name" value="MITOCHONDRIAL TRNA-SPECIFIC 2-THIOURIDYLASE 1"/>
    <property type="match status" value="1"/>
</dbReference>
<dbReference type="Gene3D" id="3.40.50.620">
    <property type="entry name" value="HUPs"/>
    <property type="match status" value="1"/>
</dbReference>
<dbReference type="FunFam" id="2.30.30.280:FF:000001">
    <property type="entry name" value="tRNA-specific 2-thiouridylase MnmA"/>
    <property type="match status" value="1"/>
</dbReference>
<dbReference type="NCBIfam" id="NF001138">
    <property type="entry name" value="PRK00143.1"/>
    <property type="match status" value="1"/>
</dbReference>
<dbReference type="AlphaFoldDB" id="A0A2U8BSL5"/>
<dbReference type="EMBL" id="CP025989">
    <property type="protein sequence ID" value="AWD33327.1"/>
    <property type="molecule type" value="Genomic_DNA"/>
</dbReference>
<evidence type="ECO:0000256" key="6">
    <source>
        <dbReference type="ARBA" id="ARBA00022884"/>
    </source>
</evidence>
<dbReference type="FunFam" id="3.40.50.620:FF:000115">
    <property type="entry name" value="tRNA-specific 2-thiouridylase MnmA"/>
    <property type="match status" value="1"/>
</dbReference>
<comment type="similarity">
    <text evidence="9">Belongs to the MnmA/TRMU family.</text>
</comment>
<evidence type="ECO:0000313" key="12">
    <source>
        <dbReference type="EMBL" id="AWD33327.1"/>
    </source>
</evidence>
<dbReference type="RefSeq" id="WP_267895677.1">
    <property type="nucleotide sequence ID" value="NZ_CP025989.1"/>
</dbReference>
<keyword evidence="1 9" id="KW-0820">tRNA-binding</keyword>
<feature type="site" description="Interaction with tRNA" evidence="9">
    <location>
        <position position="146"/>
    </location>
</feature>
<dbReference type="Pfam" id="PF20259">
    <property type="entry name" value="tRNA_Me_trans_M"/>
    <property type="match status" value="1"/>
</dbReference>
<dbReference type="SUPFAM" id="SSF52402">
    <property type="entry name" value="Adenine nucleotide alpha hydrolases-like"/>
    <property type="match status" value="1"/>
</dbReference>
<accession>A0A2U8BSL5</accession>
<keyword evidence="3 9" id="KW-0819">tRNA processing</keyword>
<dbReference type="InterPro" id="IPR023382">
    <property type="entry name" value="MnmA-like_central_sf"/>
</dbReference>
<evidence type="ECO:0000259" key="11">
    <source>
        <dbReference type="Pfam" id="PF20259"/>
    </source>
</evidence>
<dbReference type="Pfam" id="PF03054">
    <property type="entry name" value="tRNA_Me_trans"/>
    <property type="match status" value="1"/>
</dbReference>
<evidence type="ECO:0000256" key="9">
    <source>
        <dbReference type="HAMAP-Rule" id="MF_00144"/>
    </source>
</evidence>
<evidence type="ECO:0000256" key="7">
    <source>
        <dbReference type="ARBA" id="ARBA00023157"/>
    </source>
</evidence>
<reference evidence="12 13" key="1">
    <citation type="journal article" date="2018" name="Genome Biol. Evol.">
        <title>The Genome Sequence of "Candidatus Fokinia solitaria": Insights on Reductive Evolution in Rickettsiales.</title>
        <authorList>
            <person name="Floriano A.M."/>
            <person name="Castelli M."/>
            <person name="Krenek S."/>
            <person name="Berendonk T.U."/>
            <person name="Bazzocchi C."/>
            <person name="Petroni G."/>
            <person name="Sassera D."/>
        </authorList>
    </citation>
    <scope>NUCLEOTIDE SEQUENCE [LARGE SCALE GENOMIC DNA]</scope>
    <source>
        <strain evidence="12">Rio ETE_ALG 3VII</strain>
    </source>
</reference>